<keyword evidence="5 7" id="KW-0804">Transcription</keyword>
<dbReference type="Proteomes" id="UP000077266">
    <property type="component" value="Unassembled WGS sequence"/>
</dbReference>
<comment type="function">
    <text evidence="7">Component of the Mediator complex, a coactivator involved in the regulated transcription of nearly all RNA polymerase II-dependent genes. Mediator functions as a bridge to convey information from gene-specific regulatory proteins to the basal RNA polymerase II transcription machinery. Mediator is recruited to promoters by direct interactions with regulatory proteins and serves as a scaffold for the assembly of a functional preinitiation complex with RNA polymerase II and the general transcription factors.</text>
</comment>
<proteinExistence type="inferred from homology"/>
<keyword evidence="3 7" id="KW-0805">Transcription regulation</keyword>
<dbReference type="Pfam" id="PF07544">
    <property type="entry name" value="Med9"/>
    <property type="match status" value="1"/>
</dbReference>
<dbReference type="OrthoDB" id="2563275at2759"/>
<comment type="subcellular location">
    <subcellularLocation>
        <location evidence="1 7">Nucleus</location>
    </subcellularLocation>
</comment>
<dbReference type="GO" id="GO:0006357">
    <property type="term" value="P:regulation of transcription by RNA polymerase II"/>
    <property type="evidence" value="ECO:0007669"/>
    <property type="project" value="InterPro"/>
</dbReference>
<dbReference type="GO" id="GO:0003712">
    <property type="term" value="F:transcription coregulator activity"/>
    <property type="evidence" value="ECO:0007669"/>
    <property type="project" value="InterPro"/>
</dbReference>
<organism evidence="8 9">
    <name type="scientific">Exidia glandulosa HHB12029</name>
    <dbReference type="NCBI Taxonomy" id="1314781"/>
    <lineage>
        <taxon>Eukaryota</taxon>
        <taxon>Fungi</taxon>
        <taxon>Dikarya</taxon>
        <taxon>Basidiomycota</taxon>
        <taxon>Agaricomycotina</taxon>
        <taxon>Agaricomycetes</taxon>
        <taxon>Auriculariales</taxon>
        <taxon>Exidiaceae</taxon>
        <taxon>Exidia</taxon>
    </lineage>
</organism>
<evidence type="ECO:0000256" key="7">
    <source>
        <dbReference type="RuleBase" id="RU364145"/>
    </source>
</evidence>
<reference evidence="8 9" key="1">
    <citation type="journal article" date="2016" name="Mol. Biol. Evol.">
        <title>Comparative Genomics of Early-Diverging Mushroom-Forming Fungi Provides Insights into the Origins of Lignocellulose Decay Capabilities.</title>
        <authorList>
            <person name="Nagy L.G."/>
            <person name="Riley R."/>
            <person name="Tritt A."/>
            <person name="Adam C."/>
            <person name="Daum C."/>
            <person name="Floudas D."/>
            <person name="Sun H."/>
            <person name="Yadav J.S."/>
            <person name="Pangilinan J."/>
            <person name="Larsson K.H."/>
            <person name="Matsuura K."/>
            <person name="Barry K."/>
            <person name="Labutti K."/>
            <person name="Kuo R."/>
            <person name="Ohm R.A."/>
            <person name="Bhattacharya S.S."/>
            <person name="Shirouzu T."/>
            <person name="Yoshinaga Y."/>
            <person name="Martin F.M."/>
            <person name="Grigoriev I.V."/>
            <person name="Hibbett D.S."/>
        </authorList>
    </citation>
    <scope>NUCLEOTIDE SEQUENCE [LARGE SCALE GENOMIC DNA]</scope>
    <source>
        <strain evidence="8 9">HHB12029</strain>
    </source>
</reference>
<evidence type="ECO:0000256" key="1">
    <source>
        <dbReference type="ARBA" id="ARBA00004123"/>
    </source>
</evidence>
<dbReference type="GO" id="GO:0016592">
    <property type="term" value="C:mediator complex"/>
    <property type="evidence" value="ECO:0007669"/>
    <property type="project" value="InterPro"/>
</dbReference>
<name>A0A165HL14_EXIGL</name>
<comment type="subunit">
    <text evidence="7">Component of the Mediator complex.</text>
</comment>
<sequence length="114" mass="12594">MAEETSALNFTLPTAAFDQILPAIIETLELAQQPDVVQNQERRQALVQSTNQLKEKLAKAKDIARALPGGELGIPEQDALILLLERIRDHKRHLLATFAATPVTTSQDDPMNLN</sequence>
<keyword evidence="6 7" id="KW-0539">Nucleus</keyword>
<evidence type="ECO:0000313" key="9">
    <source>
        <dbReference type="Proteomes" id="UP000077266"/>
    </source>
</evidence>
<evidence type="ECO:0000256" key="2">
    <source>
        <dbReference type="ARBA" id="ARBA00008089"/>
    </source>
</evidence>
<dbReference type="EMBL" id="KV426014">
    <property type="protein sequence ID" value="KZV92125.1"/>
    <property type="molecule type" value="Genomic_DNA"/>
</dbReference>
<keyword evidence="9" id="KW-1185">Reference proteome</keyword>
<evidence type="ECO:0000256" key="6">
    <source>
        <dbReference type="ARBA" id="ARBA00023242"/>
    </source>
</evidence>
<protein>
    <recommendedName>
        <fullName evidence="7">Mediator of RNA polymerase II transcription subunit 9</fullName>
    </recommendedName>
    <alternativeName>
        <fullName evidence="7">Mediator complex subunit 9</fullName>
    </alternativeName>
</protein>
<gene>
    <name evidence="7" type="primary">MED9</name>
    <name evidence="8" type="ORF">EXIGLDRAFT_836699</name>
</gene>
<accession>A0A165HL14</accession>
<comment type="similarity">
    <text evidence="2 7">Belongs to the Mediator complex subunit 9 family.</text>
</comment>
<dbReference type="InterPro" id="IPR011425">
    <property type="entry name" value="Med9"/>
</dbReference>
<dbReference type="InParanoid" id="A0A165HL14"/>
<evidence type="ECO:0000256" key="3">
    <source>
        <dbReference type="ARBA" id="ARBA00023015"/>
    </source>
</evidence>
<evidence type="ECO:0000256" key="4">
    <source>
        <dbReference type="ARBA" id="ARBA00023159"/>
    </source>
</evidence>
<evidence type="ECO:0000256" key="5">
    <source>
        <dbReference type="ARBA" id="ARBA00023163"/>
    </source>
</evidence>
<evidence type="ECO:0000313" key="8">
    <source>
        <dbReference type="EMBL" id="KZV92125.1"/>
    </source>
</evidence>
<dbReference type="AlphaFoldDB" id="A0A165HL14"/>
<keyword evidence="4 7" id="KW-0010">Activator</keyword>